<dbReference type="AlphaFoldDB" id="A0A5C8KB76"/>
<protein>
    <submittedName>
        <fullName evidence="1">Uncharacterized protein</fullName>
    </submittedName>
</protein>
<name>A0A5C8KB76_9BACT</name>
<evidence type="ECO:0000313" key="1">
    <source>
        <dbReference type="EMBL" id="TXK52349.1"/>
    </source>
</evidence>
<gene>
    <name evidence="1" type="ORF">FVR03_01145</name>
</gene>
<dbReference type="Proteomes" id="UP000321926">
    <property type="component" value="Unassembled WGS sequence"/>
</dbReference>
<comment type="caution">
    <text evidence="1">The sequence shown here is derived from an EMBL/GenBank/DDBJ whole genome shotgun (WGS) entry which is preliminary data.</text>
</comment>
<dbReference type="RefSeq" id="WP_147919921.1">
    <property type="nucleotide sequence ID" value="NZ_VRTY01000003.1"/>
</dbReference>
<proteinExistence type="predicted"/>
<dbReference type="EMBL" id="VRTY01000003">
    <property type="protein sequence ID" value="TXK52349.1"/>
    <property type="molecule type" value="Genomic_DNA"/>
</dbReference>
<reference evidence="1 2" key="1">
    <citation type="submission" date="2019-08" db="EMBL/GenBank/DDBJ databases">
        <authorList>
            <person name="Shi S."/>
        </authorList>
    </citation>
    <scope>NUCLEOTIDE SEQUENCE [LARGE SCALE GENOMIC DNA]</scope>
    <source>
        <strain evidence="1 2">GY10130</strain>
    </source>
</reference>
<organism evidence="1 2">
    <name type="scientific">Pontibacter qinzhouensis</name>
    <dbReference type="NCBI Taxonomy" id="2603253"/>
    <lineage>
        <taxon>Bacteria</taxon>
        <taxon>Pseudomonadati</taxon>
        <taxon>Bacteroidota</taxon>
        <taxon>Cytophagia</taxon>
        <taxon>Cytophagales</taxon>
        <taxon>Hymenobacteraceae</taxon>
        <taxon>Pontibacter</taxon>
    </lineage>
</organism>
<accession>A0A5C8KB76</accession>
<sequence>MTPHIILLTQEPNADMRFYYTADIAHTDDDGALKVFPSFDAAADERDDLEIDGYIIELPIYSI</sequence>
<keyword evidence="2" id="KW-1185">Reference proteome</keyword>
<evidence type="ECO:0000313" key="2">
    <source>
        <dbReference type="Proteomes" id="UP000321926"/>
    </source>
</evidence>